<keyword evidence="2" id="KW-1185">Reference proteome</keyword>
<dbReference type="HOGENOM" id="CLU_147624_2_0_1"/>
<organism evidence="1 2">
    <name type="scientific">Amborella trichopoda</name>
    <dbReference type="NCBI Taxonomy" id="13333"/>
    <lineage>
        <taxon>Eukaryota</taxon>
        <taxon>Viridiplantae</taxon>
        <taxon>Streptophyta</taxon>
        <taxon>Embryophyta</taxon>
        <taxon>Tracheophyta</taxon>
        <taxon>Spermatophyta</taxon>
        <taxon>Magnoliopsida</taxon>
        <taxon>Amborellales</taxon>
        <taxon>Amborellaceae</taxon>
        <taxon>Amborella</taxon>
    </lineage>
</organism>
<dbReference type="AlphaFoldDB" id="W1NEJ8"/>
<name>W1NEJ8_AMBTC</name>
<reference evidence="2" key="1">
    <citation type="journal article" date="2013" name="Science">
        <title>The Amborella genome and the evolution of flowering plants.</title>
        <authorList>
            <consortium name="Amborella Genome Project"/>
        </authorList>
    </citation>
    <scope>NUCLEOTIDE SEQUENCE [LARGE SCALE GENOMIC DNA]</scope>
</reference>
<evidence type="ECO:0000313" key="2">
    <source>
        <dbReference type="Proteomes" id="UP000017836"/>
    </source>
</evidence>
<sequence length="84" mass="9427">MAVSLSEAEQKCIIAFAVAGLVSSSEEVVAVDVITMFPEEILEAGLMLDPKSMEIESLREMVVRLRRKAEHHQNMSNFYRGEVE</sequence>
<dbReference type="EMBL" id="KI397561">
    <property type="protein sequence ID" value="ERM93846.1"/>
    <property type="molecule type" value="Genomic_DNA"/>
</dbReference>
<dbReference type="Proteomes" id="UP000017836">
    <property type="component" value="Unassembled WGS sequence"/>
</dbReference>
<evidence type="ECO:0000313" key="1">
    <source>
        <dbReference type="EMBL" id="ERM93846.1"/>
    </source>
</evidence>
<gene>
    <name evidence="1" type="ORF">AMTR_s00138p00070850</name>
</gene>
<proteinExistence type="predicted"/>
<protein>
    <submittedName>
        <fullName evidence="1">Uncharacterized protein</fullName>
    </submittedName>
</protein>
<dbReference type="Gramene" id="ERM93846">
    <property type="protein sequence ID" value="ERM93846"/>
    <property type="gene ID" value="AMTR_s00138p00070850"/>
</dbReference>
<accession>W1NEJ8</accession>